<evidence type="ECO:0000259" key="2">
    <source>
        <dbReference type="PROSITE" id="PS01186"/>
    </source>
</evidence>
<dbReference type="InterPro" id="IPR042635">
    <property type="entry name" value="MEGF10/SREC1/2-like"/>
</dbReference>
<gene>
    <name evidence="3" type="ORF">MEDL_1010</name>
</gene>
<evidence type="ECO:0000313" key="4">
    <source>
        <dbReference type="Proteomes" id="UP000683360"/>
    </source>
</evidence>
<dbReference type="PANTHER" id="PTHR24043:SF8">
    <property type="entry name" value="EGF-LIKE DOMAIN-CONTAINING PROTEIN"/>
    <property type="match status" value="1"/>
</dbReference>
<dbReference type="Gene3D" id="2.170.300.10">
    <property type="entry name" value="Tie2 ligand-binding domain superfamily"/>
    <property type="match status" value="1"/>
</dbReference>
<organism evidence="3 4">
    <name type="scientific">Mytilus edulis</name>
    <name type="common">Blue mussel</name>
    <dbReference type="NCBI Taxonomy" id="6550"/>
    <lineage>
        <taxon>Eukaryota</taxon>
        <taxon>Metazoa</taxon>
        <taxon>Spiralia</taxon>
        <taxon>Lophotrochozoa</taxon>
        <taxon>Mollusca</taxon>
        <taxon>Bivalvia</taxon>
        <taxon>Autobranchia</taxon>
        <taxon>Pteriomorphia</taxon>
        <taxon>Mytilida</taxon>
        <taxon>Mytiloidea</taxon>
        <taxon>Mytilidae</taxon>
        <taxon>Mytilinae</taxon>
        <taxon>Mytilus</taxon>
    </lineage>
</organism>
<keyword evidence="4" id="KW-1185">Reference proteome</keyword>
<dbReference type="GO" id="GO:0005044">
    <property type="term" value="F:scavenger receptor activity"/>
    <property type="evidence" value="ECO:0007669"/>
    <property type="project" value="InterPro"/>
</dbReference>
<sequence length="199" mass="22118">MQVDVRCEHRVIHIQCCPAGTYGKSCKGQCLPGYYGEQCNSECNCSSAQECHHIFGCVCPVGYTGNKCDQDVTSVENTVTHIVVTGYASKAITIEETTIKNSEAVVESTTTSPYAGFYHEIDENIFKDVTPSLPLESHPSKMEAMCFIPQENSLITRSTELVNTDYLDPVFAAEDDEECSQHQELHKKITCQRVSPYQT</sequence>
<dbReference type="AlphaFoldDB" id="A0A8S3PRK4"/>
<dbReference type="InterPro" id="IPR009030">
    <property type="entry name" value="Growth_fac_rcpt_cys_sf"/>
</dbReference>
<name>A0A8S3PRK4_MYTED</name>
<reference evidence="3" key="1">
    <citation type="submission" date="2021-03" db="EMBL/GenBank/DDBJ databases">
        <authorList>
            <person name="Bekaert M."/>
        </authorList>
    </citation>
    <scope>NUCLEOTIDE SEQUENCE</scope>
</reference>
<keyword evidence="1" id="KW-0245">EGF-like domain</keyword>
<evidence type="ECO:0000256" key="1">
    <source>
        <dbReference type="ARBA" id="ARBA00022536"/>
    </source>
</evidence>
<dbReference type="PROSITE" id="PS01186">
    <property type="entry name" value="EGF_2"/>
    <property type="match status" value="1"/>
</dbReference>
<feature type="domain" description="EGF-like" evidence="2">
    <location>
        <begin position="57"/>
        <end position="68"/>
    </location>
</feature>
<dbReference type="Proteomes" id="UP000683360">
    <property type="component" value="Unassembled WGS sequence"/>
</dbReference>
<dbReference type="SUPFAM" id="SSF57184">
    <property type="entry name" value="Growth factor receptor domain"/>
    <property type="match status" value="1"/>
</dbReference>
<evidence type="ECO:0000313" key="3">
    <source>
        <dbReference type="EMBL" id="CAG2185406.1"/>
    </source>
</evidence>
<comment type="caution">
    <text evidence="3">The sequence shown here is derived from an EMBL/GenBank/DDBJ whole genome shotgun (WGS) entry which is preliminary data.</text>
</comment>
<protein>
    <recommendedName>
        <fullName evidence="2">EGF-like domain-containing protein</fullName>
    </recommendedName>
</protein>
<proteinExistence type="predicted"/>
<dbReference type="InterPro" id="IPR000742">
    <property type="entry name" value="EGF"/>
</dbReference>
<dbReference type="EMBL" id="CAJPWZ010000084">
    <property type="protein sequence ID" value="CAG2185406.1"/>
    <property type="molecule type" value="Genomic_DNA"/>
</dbReference>
<dbReference type="PANTHER" id="PTHR24043">
    <property type="entry name" value="SCAVENGER RECEPTOR CLASS F"/>
    <property type="match status" value="1"/>
</dbReference>
<accession>A0A8S3PRK4</accession>
<dbReference type="OrthoDB" id="6154121at2759"/>